<comment type="caution">
    <text evidence="1">The sequence shown here is derived from an EMBL/GenBank/DDBJ whole genome shotgun (WGS) entry which is preliminary data.</text>
</comment>
<dbReference type="Proteomes" id="UP000807469">
    <property type="component" value="Unassembled WGS sequence"/>
</dbReference>
<gene>
    <name evidence="1" type="ORF">BDN70DRAFT_526620</name>
</gene>
<protein>
    <submittedName>
        <fullName evidence="1">Uncharacterized protein</fullName>
    </submittedName>
</protein>
<organism evidence="1 2">
    <name type="scientific">Pholiota conissans</name>
    <dbReference type="NCBI Taxonomy" id="109636"/>
    <lineage>
        <taxon>Eukaryota</taxon>
        <taxon>Fungi</taxon>
        <taxon>Dikarya</taxon>
        <taxon>Basidiomycota</taxon>
        <taxon>Agaricomycotina</taxon>
        <taxon>Agaricomycetes</taxon>
        <taxon>Agaricomycetidae</taxon>
        <taxon>Agaricales</taxon>
        <taxon>Agaricineae</taxon>
        <taxon>Strophariaceae</taxon>
        <taxon>Pholiota</taxon>
    </lineage>
</organism>
<evidence type="ECO:0000313" key="1">
    <source>
        <dbReference type="EMBL" id="KAF9471858.1"/>
    </source>
</evidence>
<evidence type="ECO:0000313" key="2">
    <source>
        <dbReference type="Proteomes" id="UP000807469"/>
    </source>
</evidence>
<proteinExistence type="predicted"/>
<reference evidence="1" key="1">
    <citation type="submission" date="2020-11" db="EMBL/GenBank/DDBJ databases">
        <authorList>
            <consortium name="DOE Joint Genome Institute"/>
            <person name="Ahrendt S."/>
            <person name="Riley R."/>
            <person name="Andreopoulos W."/>
            <person name="Labutti K."/>
            <person name="Pangilinan J."/>
            <person name="Ruiz-Duenas F.J."/>
            <person name="Barrasa J.M."/>
            <person name="Sanchez-Garcia M."/>
            <person name="Camarero S."/>
            <person name="Miyauchi S."/>
            <person name="Serrano A."/>
            <person name="Linde D."/>
            <person name="Babiker R."/>
            <person name="Drula E."/>
            <person name="Ayuso-Fernandez I."/>
            <person name="Pacheco R."/>
            <person name="Padilla G."/>
            <person name="Ferreira P."/>
            <person name="Barriuso J."/>
            <person name="Kellner H."/>
            <person name="Castanera R."/>
            <person name="Alfaro M."/>
            <person name="Ramirez L."/>
            <person name="Pisabarro A.G."/>
            <person name="Kuo A."/>
            <person name="Tritt A."/>
            <person name="Lipzen A."/>
            <person name="He G."/>
            <person name="Yan M."/>
            <person name="Ng V."/>
            <person name="Cullen D."/>
            <person name="Martin F."/>
            <person name="Rosso M.-N."/>
            <person name="Henrissat B."/>
            <person name="Hibbett D."/>
            <person name="Martinez A.T."/>
            <person name="Grigoriev I.V."/>
        </authorList>
    </citation>
    <scope>NUCLEOTIDE SEQUENCE</scope>
    <source>
        <strain evidence="1">CIRM-BRFM 674</strain>
    </source>
</reference>
<dbReference type="AlphaFoldDB" id="A0A9P5YL76"/>
<accession>A0A9P5YL76</accession>
<name>A0A9P5YL76_9AGAR</name>
<sequence length="199" mass="23002">MSFQDPPFRGRHDTQHRPSLCTSLLSTFTYPRSHFRATQRYRSTFHRVSAPSPTHVGYWMITQTAVLYPVTSSSLVLAHLCYGPLQLVHPTRKLGARHRFLRFTSTFINYAAARSPTLIPSQLYAMREGRIWTHLCAEYMCSNRGAFYQITRNRLIRDALSSVHKVTTRLIERPSTCLRYQVPRCLLTLRRAESPTVEG</sequence>
<keyword evidence="2" id="KW-1185">Reference proteome</keyword>
<dbReference type="EMBL" id="MU155613">
    <property type="protein sequence ID" value="KAF9471858.1"/>
    <property type="molecule type" value="Genomic_DNA"/>
</dbReference>